<dbReference type="SMART" id="SM00449">
    <property type="entry name" value="SPRY"/>
    <property type="match status" value="1"/>
</dbReference>
<feature type="compositionally biased region" description="Basic and acidic residues" evidence="1">
    <location>
        <begin position="296"/>
        <end position="364"/>
    </location>
</feature>
<feature type="region of interest" description="Disordered" evidence="1">
    <location>
        <begin position="194"/>
        <end position="364"/>
    </location>
</feature>
<comment type="caution">
    <text evidence="3">The sequence shown here is derived from an EMBL/GenBank/DDBJ whole genome shotgun (WGS) entry which is preliminary data.</text>
</comment>
<reference evidence="3" key="1">
    <citation type="submission" date="2022-11" db="EMBL/GenBank/DDBJ databases">
        <authorList>
            <person name="Kikuchi T."/>
        </authorList>
    </citation>
    <scope>NUCLEOTIDE SEQUENCE</scope>
    <source>
        <strain evidence="3">PS1010</strain>
    </source>
</reference>
<dbReference type="OrthoDB" id="445357at2759"/>
<dbReference type="PANTHER" id="PTHR12381:SF56">
    <property type="entry name" value="B30.2_SPRY DOMAIN-CONTAINING PROTEIN-RELATED"/>
    <property type="match status" value="1"/>
</dbReference>
<feature type="compositionally biased region" description="Polar residues" evidence="1">
    <location>
        <begin position="1287"/>
        <end position="1300"/>
    </location>
</feature>
<feature type="compositionally biased region" description="Low complexity" evidence="1">
    <location>
        <begin position="1262"/>
        <end position="1286"/>
    </location>
</feature>
<feature type="compositionally biased region" description="Basic and acidic residues" evidence="1">
    <location>
        <begin position="110"/>
        <end position="121"/>
    </location>
</feature>
<gene>
    <name evidence="3" type="ORF">CAMP_LOCUS10161</name>
</gene>
<evidence type="ECO:0000313" key="3">
    <source>
        <dbReference type="EMBL" id="CAI5447524.1"/>
    </source>
</evidence>
<dbReference type="InterPro" id="IPR027417">
    <property type="entry name" value="P-loop_NTPase"/>
</dbReference>
<feature type="compositionally biased region" description="Acidic residues" evidence="1">
    <location>
        <begin position="625"/>
        <end position="634"/>
    </location>
</feature>
<feature type="region of interest" description="Disordered" evidence="1">
    <location>
        <begin position="584"/>
        <end position="604"/>
    </location>
</feature>
<dbReference type="Proteomes" id="UP001152747">
    <property type="component" value="Unassembled WGS sequence"/>
</dbReference>
<dbReference type="GO" id="GO:0003723">
    <property type="term" value="F:RNA binding"/>
    <property type="evidence" value="ECO:0007669"/>
    <property type="project" value="TreeGrafter"/>
</dbReference>
<feature type="region of interest" description="Disordered" evidence="1">
    <location>
        <begin position="418"/>
        <end position="452"/>
    </location>
</feature>
<feature type="compositionally biased region" description="Acidic residues" evidence="1">
    <location>
        <begin position="595"/>
        <end position="604"/>
    </location>
</feature>
<feature type="compositionally biased region" description="Basic residues" evidence="1">
    <location>
        <begin position="122"/>
        <end position="134"/>
    </location>
</feature>
<dbReference type="GO" id="GO:0005634">
    <property type="term" value="C:nucleus"/>
    <property type="evidence" value="ECO:0007669"/>
    <property type="project" value="TreeGrafter"/>
</dbReference>
<feature type="region of interest" description="Disordered" evidence="1">
    <location>
        <begin position="1239"/>
        <end position="1300"/>
    </location>
</feature>
<feature type="compositionally biased region" description="Low complexity" evidence="1">
    <location>
        <begin position="478"/>
        <end position="489"/>
    </location>
</feature>
<protein>
    <recommendedName>
        <fullName evidence="2">B30.2/SPRY domain-containing protein</fullName>
    </recommendedName>
</protein>
<proteinExistence type="predicted"/>
<feature type="region of interest" description="Disordered" evidence="1">
    <location>
        <begin position="539"/>
        <end position="565"/>
    </location>
</feature>
<feature type="compositionally biased region" description="Basic and acidic residues" evidence="1">
    <location>
        <begin position="217"/>
        <end position="237"/>
    </location>
</feature>
<dbReference type="SUPFAM" id="SSF52540">
    <property type="entry name" value="P-loop containing nucleoside triphosphate hydrolases"/>
    <property type="match status" value="1"/>
</dbReference>
<dbReference type="PROSITE" id="PS50188">
    <property type="entry name" value="B302_SPRY"/>
    <property type="match status" value="1"/>
</dbReference>
<feature type="compositionally biased region" description="Polar residues" evidence="1">
    <location>
        <begin position="1239"/>
        <end position="1249"/>
    </location>
</feature>
<dbReference type="Pfam" id="PF00622">
    <property type="entry name" value="SPRY"/>
    <property type="match status" value="1"/>
</dbReference>
<dbReference type="InterPro" id="IPR001870">
    <property type="entry name" value="B30.2/SPRY"/>
</dbReference>
<dbReference type="GO" id="GO:0000380">
    <property type="term" value="P:alternative mRNA splicing, via spliceosome"/>
    <property type="evidence" value="ECO:0007669"/>
    <property type="project" value="TreeGrafter"/>
</dbReference>
<dbReference type="InterPro" id="IPR013320">
    <property type="entry name" value="ConA-like_dom_sf"/>
</dbReference>
<feature type="compositionally biased region" description="Basic and acidic residues" evidence="1">
    <location>
        <begin position="245"/>
        <end position="264"/>
    </location>
</feature>
<feature type="compositionally biased region" description="Pro residues" evidence="1">
    <location>
        <begin position="435"/>
        <end position="452"/>
    </location>
</feature>
<dbReference type="PANTHER" id="PTHR12381">
    <property type="entry name" value="HETEROGENEOUS NUCLEAR RIBONUCLEOPROTEIN U FAMILY MEMBER"/>
    <property type="match status" value="1"/>
</dbReference>
<name>A0A9P1ILC1_9PELO</name>
<evidence type="ECO:0000259" key="2">
    <source>
        <dbReference type="PROSITE" id="PS50188"/>
    </source>
</evidence>
<dbReference type="InterPro" id="IPR043136">
    <property type="entry name" value="B30.2/SPRY_sf"/>
</dbReference>
<feature type="region of interest" description="Disordered" evidence="1">
    <location>
        <begin position="467"/>
        <end position="495"/>
    </location>
</feature>
<dbReference type="Gene3D" id="2.60.120.920">
    <property type="match status" value="1"/>
</dbReference>
<organism evidence="3 4">
    <name type="scientific">Caenorhabditis angaria</name>
    <dbReference type="NCBI Taxonomy" id="860376"/>
    <lineage>
        <taxon>Eukaryota</taxon>
        <taxon>Metazoa</taxon>
        <taxon>Ecdysozoa</taxon>
        <taxon>Nematoda</taxon>
        <taxon>Chromadorea</taxon>
        <taxon>Rhabditida</taxon>
        <taxon>Rhabditina</taxon>
        <taxon>Rhabditomorpha</taxon>
        <taxon>Rhabditoidea</taxon>
        <taxon>Rhabditidae</taxon>
        <taxon>Peloderinae</taxon>
        <taxon>Caenorhabditis</taxon>
    </lineage>
</organism>
<feature type="compositionally biased region" description="Basic and acidic residues" evidence="1">
    <location>
        <begin position="585"/>
        <end position="594"/>
    </location>
</feature>
<feature type="region of interest" description="Disordered" evidence="1">
    <location>
        <begin position="88"/>
        <end position="176"/>
    </location>
</feature>
<dbReference type="Gene3D" id="3.40.50.300">
    <property type="entry name" value="P-loop containing nucleotide triphosphate hydrolases"/>
    <property type="match status" value="1"/>
</dbReference>
<feature type="domain" description="B30.2/SPRY" evidence="2">
    <location>
        <begin position="754"/>
        <end position="956"/>
    </location>
</feature>
<feature type="compositionally biased region" description="Acidic residues" evidence="1">
    <location>
        <begin position="643"/>
        <end position="661"/>
    </location>
</feature>
<accession>A0A9P1ILC1</accession>
<dbReference type="SUPFAM" id="SSF49899">
    <property type="entry name" value="Concanavalin A-like lectins/glucanases"/>
    <property type="match status" value="1"/>
</dbReference>
<dbReference type="InterPro" id="IPR003877">
    <property type="entry name" value="SPRY_dom"/>
</dbReference>
<sequence length="1357" mass="151239">MTKKSHFFIFSRKTCEASRMSSRSSRRSQGGTAGQLNIATIGLLDKGRLVKELSERGLDTIGNKDALAQRLYDFIVNGGAVENVVKAATSAKKSTPKKKIKVEEPEPEPEETKEPEKEVKVTKTKKAPAKRAVKVKIEVVEPEAEPEPEPETEAEPEPEPEPEIQASKSKRGRPKKVIEIVDDAPDLQLLDKKVEVTEDNVKSITTRSGRRAQVKVETPEPKSSKESSAEPEPEKPAEIVPPAKIIKEEPLEKRKKSVEEEKPKIPIQTPAPAQSGPIKRPRVSSGAGPSTSDLMGEVKRSRFEEKERREKEKIVVKAPSWKEKWAEKMKEAREKTEKEKEKEQKPKIVEKRKESVEKPKESPVEKVDVLSAIISSTTSKPKPPKPEELPKALKIETSSDMRALGGADLLRQTQKASPFGVHLPSPKIVQKSSDIPPPPPPRPKPVIVAPPPPPPPKVLAPVVKTISGVPPPPPPRVKPTVTTVPSPSKIALPPTPAPTTVILQLLHSQPKLATSPLKISGTPPKLDLKSRIAEVFELDLGAGKEPSPEKIASPEAQENSDEEEDFVIRETVVETLPPIATSVKIEARPEKSPEILEDEEEYDPFENTTIQEECVEYYPSFATQNDEEMEDEEGPSTSQQSEYQEEDDESEIIVDDSEYNPEDTTVTESDLSTRDLLKLALPVLQSLTNKLGETDEKEGKNDEEEDQDFCQIIEESVLLEEKENPEDVYYHGDPVPEIDENELFEIAAGIKPAKKKEKKPLVQIPDEERLPAQNLWELDYYNASIHLKSAEDNIWKIEPFQQDGLALMWGSVRSNFGLKIPAKHCRKIGFQIEIESFPSIQHLPTEFMHENGDVRVGFSLGSAPLILGEYSGTWCISSSGKKATNNIFTDISTSFGVNDIITCVLDLDKSTIEYSKNGEEIGVIFVDLAFSDGDLVFPTICVKNAIVNVNFGQESEKDEAKWKIPSDRIWKFPTEIPNLPDVLERTRQAPESKSACTVLMTVGLPGVGKTTWVRRYLSEHPHENWTIISADTVADAMRINGVARNRQTNLKRPDFLRGIIGKSMARLILREKRKLMAFEDFNRKCMIFVPSEDVHLKRLMKQEHEENEKVDTDALMQHKAAISLPNLENDPCESIIFIDPPAPYEHLAYERVAKMNADCKSWLVGQGNQRKRGGFQKNSANLSINTYNNSTFNSSSGPNSDFSPRGFNVTHTTFSSLREKSPPVVIKTDLTKPLFLNMSTPQQQQSTYHQNRRSSDSNGPGPLSSSTTTPNTQQQQQMTPTTASPQLVSTSRFAPPIGTSTPMFPFPCDVNLPPPNFSLPPPSFTQPPPQQLFQQVPPLLQQPPPQMYHHYGAPPPQ</sequence>
<keyword evidence="4" id="KW-1185">Reference proteome</keyword>
<evidence type="ECO:0000256" key="1">
    <source>
        <dbReference type="SAM" id="MobiDB-lite"/>
    </source>
</evidence>
<feature type="region of interest" description="Disordered" evidence="1">
    <location>
        <begin position="617"/>
        <end position="672"/>
    </location>
</feature>
<feature type="compositionally biased region" description="Pro residues" evidence="1">
    <location>
        <begin position="1317"/>
        <end position="1330"/>
    </location>
</feature>
<dbReference type="EMBL" id="CANHGI010000004">
    <property type="protein sequence ID" value="CAI5447524.1"/>
    <property type="molecule type" value="Genomic_DNA"/>
</dbReference>
<feature type="compositionally biased region" description="Acidic residues" evidence="1">
    <location>
        <begin position="140"/>
        <end position="162"/>
    </location>
</feature>
<dbReference type="Pfam" id="PF13671">
    <property type="entry name" value="AAA_33"/>
    <property type="match status" value="1"/>
</dbReference>
<evidence type="ECO:0000313" key="4">
    <source>
        <dbReference type="Proteomes" id="UP001152747"/>
    </source>
</evidence>
<feature type="region of interest" description="Disordered" evidence="1">
    <location>
        <begin position="1317"/>
        <end position="1357"/>
    </location>
</feature>